<organism evidence="3 4">
    <name type="scientific">Eumeta variegata</name>
    <name type="common">Bagworm moth</name>
    <name type="synonym">Eumeta japonica</name>
    <dbReference type="NCBI Taxonomy" id="151549"/>
    <lineage>
        <taxon>Eukaryota</taxon>
        <taxon>Metazoa</taxon>
        <taxon>Ecdysozoa</taxon>
        <taxon>Arthropoda</taxon>
        <taxon>Hexapoda</taxon>
        <taxon>Insecta</taxon>
        <taxon>Pterygota</taxon>
        <taxon>Neoptera</taxon>
        <taxon>Endopterygota</taxon>
        <taxon>Lepidoptera</taxon>
        <taxon>Glossata</taxon>
        <taxon>Ditrysia</taxon>
        <taxon>Tineoidea</taxon>
        <taxon>Psychidae</taxon>
        <taxon>Oiketicinae</taxon>
        <taxon>Eumeta</taxon>
    </lineage>
</organism>
<reference evidence="3 4" key="1">
    <citation type="journal article" date="2019" name="Commun. Biol.">
        <title>The bagworm genome reveals a unique fibroin gene that provides high tensile strength.</title>
        <authorList>
            <person name="Kono N."/>
            <person name="Nakamura H."/>
            <person name="Ohtoshi R."/>
            <person name="Tomita M."/>
            <person name="Numata K."/>
            <person name="Arakawa K."/>
        </authorList>
    </citation>
    <scope>NUCLEOTIDE SEQUENCE [LARGE SCALE GENOMIC DNA]</scope>
</reference>
<sequence>MNVGDTCHLVQYQAGGARDTHRCKPYDKQRCISHINLSDDLRQGRLSAPTTENNISAVQLVAGTDERVTSLGIEDEKQLLQTSTLTVVCFLLWKKFRKNDLTLGFSFIMIAPHHLSRDKELTIWGFGALAENVTQQVTHNINLKLEEKFKIIEEKYDNLKEKLENQEKRLHFPEKQLRQRNIVIFGLAETETSYENSEENIINFINRYFSLGLDRRDIQETRRIRKKGEKPRPIAVTFTTLGTKLKNFKQRKLLKNTDYYINEDFPQHILEKRKELLEQMKIEREKGNYANISYDKLIIRHNNADVSGKKKRTLPTSPQDNDPTGTKQRIQVNKKNTTQTGQQRSSSLSEGVLKPGILSFLTNKNSGNLANEQLDRNIKQ</sequence>
<gene>
    <name evidence="3" type="ORF">EVAR_35232_1</name>
</gene>
<evidence type="ECO:0000256" key="2">
    <source>
        <dbReference type="SAM" id="MobiDB-lite"/>
    </source>
</evidence>
<feature type="coiled-coil region" evidence="1">
    <location>
        <begin position="142"/>
        <end position="176"/>
    </location>
</feature>
<name>A0A4C1VBX5_EUMVA</name>
<proteinExistence type="predicted"/>
<evidence type="ECO:0008006" key="5">
    <source>
        <dbReference type="Google" id="ProtNLM"/>
    </source>
</evidence>
<dbReference type="OrthoDB" id="7417618at2759"/>
<keyword evidence="4" id="KW-1185">Reference proteome</keyword>
<feature type="compositionally biased region" description="Polar residues" evidence="2">
    <location>
        <begin position="314"/>
        <end position="349"/>
    </location>
</feature>
<comment type="caution">
    <text evidence="3">The sequence shown here is derived from an EMBL/GenBank/DDBJ whole genome shotgun (WGS) entry which is preliminary data.</text>
</comment>
<keyword evidence="1" id="KW-0175">Coiled coil</keyword>
<evidence type="ECO:0000313" key="4">
    <source>
        <dbReference type="Proteomes" id="UP000299102"/>
    </source>
</evidence>
<accession>A0A4C1VBX5</accession>
<dbReference type="AlphaFoldDB" id="A0A4C1VBX5"/>
<evidence type="ECO:0000256" key="1">
    <source>
        <dbReference type="SAM" id="Coils"/>
    </source>
</evidence>
<feature type="region of interest" description="Disordered" evidence="2">
    <location>
        <begin position="306"/>
        <end position="349"/>
    </location>
</feature>
<dbReference type="EMBL" id="BGZK01000321">
    <property type="protein sequence ID" value="GBP36648.1"/>
    <property type="molecule type" value="Genomic_DNA"/>
</dbReference>
<dbReference type="Proteomes" id="UP000299102">
    <property type="component" value="Unassembled WGS sequence"/>
</dbReference>
<evidence type="ECO:0000313" key="3">
    <source>
        <dbReference type="EMBL" id="GBP36648.1"/>
    </source>
</evidence>
<protein>
    <recommendedName>
        <fullName evidence="5">Endonuclease-reverse transcriptase</fullName>
    </recommendedName>
</protein>